<sequence length="225" mass="24560">MSTEYPELPVATQTVMKPPDDGALLRPVPAEFSQTPVCRAETVLSPDGINAFSQLMGHLPAAGLFVVLLALAIVILRTGRVVTGRRKTADMKYGKPAPVALTFGSREMAVRAAEDQNAAYWQSLLSAFSDALDEEGYALRRTAHDKVVLSPDARRRVGATIVRARERYVSPSRRGEALEQILQQAADDGYTESWADWCCQAAESTGWYVVRQEVNTCTTNGLTGQ</sequence>
<protein>
    <submittedName>
        <fullName evidence="2">Uncharacterized protein</fullName>
    </submittedName>
</protein>
<name>A0A9P3T9A2_KLUIN</name>
<keyword evidence="1" id="KW-0472">Membrane</keyword>
<reference evidence="2" key="1">
    <citation type="journal article" date="2018" name="Genome Biol.">
        <title>SKESA: strategic k-mer extension for scrupulous assemblies.</title>
        <authorList>
            <person name="Souvorov A."/>
            <person name="Agarwala R."/>
            <person name="Lipman D.J."/>
        </authorList>
    </citation>
    <scope>NUCLEOTIDE SEQUENCE</scope>
    <source>
        <strain evidence="2">CAVp300</strain>
    </source>
</reference>
<comment type="caution">
    <text evidence="2">The sequence shown here is derived from an EMBL/GenBank/DDBJ whole genome shotgun (WGS) entry which is preliminary data.</text>
</comment>
<dbReference type="EMBL" id="DACSUM010000028">
    <property type="protein sequence ID" value="HAT3582980.1"/>
    <property type="molecule type" value="Genomic_DNA"/>
</dbReference>
<feature type="transmembrane region" description="Helical" evidence="1">
    <location>
        <begin position="55"/>
        <end position="76"/>
    </location>
</feature>
<organism evidence="2 3">
    <name type="scientific">Kluyvera intermedia</name>
    <name type="common">Enterobacter intermedius</name>
    <dbReference type="NCBI Taxonomy" id="61648"/>
    <lineage>
        <taxon>Bacteria</taxon>
        <taxon>Pseudomonadati</taxon>
        <taxon>Pseudomonadota</taxon>
        <taxon>Gammaproteobacteria</taxon>
        <taxon>Enterobacterales</taxon>
        <taxon>Enterobacteriaceae</taxon>
        <taxon>Kluyvera</taxon>
    </lineage>
</organism>
<keyword evidence="1" id="KW-0812">Transmembrane</keyword>
<keyword evidence="1" id="KW-1133">Transmembrane helix</keyword>
<evidence type="ECO:0000313" key="3">
    <source>
        <dbReference type="Proteomes" id="UP000867740"/>
    </source>
</evidence>
<dbReference type="Proteomes" id="UP000867740">
    <property type="component" value="Unassembled WGS sequence"/>
</dbReference>
<gene>
    <name evidence="2" type="ORF">I8531_003307</name>
</gene>
<evidence type="ECO:0000256" key="1">
    <source>
        <dbReference type="SAM" id="Phobius"/>
    </source>
</evidence>
<reference evidence="2" key="2">
    <citation type="submission" date="2020-10" db="EMBL/GenBank/DDBJ databases">
        <authorList>
            <consortium name="NCBI Pathogen Detection Project"/>
        </authorList>
    </citation>
    <scope>NUCLEOTIDE SEQUENCE</scope>
    <source>
        <strain evidence="2">CAVp300</strain>
    </source>
</reference>
<proteinExistence type="predicted"/>
<accession>A0A9P3T9A2</accession>
<evidence type="ECO:0000313" key="2">
    <source>
        <dbReference type="EMBL" id="HAT3582980.1"/>
    </source>
</evidence>
<dbReference type="RefSeq" id="WP_047368800.1">
    <property type="nucleotide sequence ID" value="NZ_CABMNU010000003.1"/>
</dbReference>
<dbReference type="AlphaFoldDB" id="A0A9P3T9A2"/>